<evidence type="ECO:0000259" key="2">
    <source>
        <dbReference type="Pfam" id="PF06580"/>
    </source>
</evidence>
<dbReference type="GO" id="GO:0000155">
    <property type="term" value="F:phosphorelay sensor kinase activity"/>
    <property type="evidence" value="ECO:0007669"/>
    <property type="project" value="InterPro"/>
</dbReference>
<evidence type="ECO:0000256" key="1">
    <source>
        <dbReference type="SAM" id="Phobius"/>
    </source>
</evidence>
<dbReference type="PANTHER" id="PTHR34220">
    <property type="entry name" value="SENSOR HISTIDINE KINASE YPDA"/>
    <property type="match status" value="1"/>
</dbReference>
<dbReference type="Pfam" id="PF06580">
    <property type="entry name" value="His_kinase"/>
    <property type="match status" value="1"/>
</dbReference>
<keyword evidence="3" id="KW-0418">Kinase</keyword>
<dbReference type="Proteomes" id="UP000004478">
    <property type="component" value="Unassembled WGS sequence"/>
</dbReference>
<accession>K1M506</accession>
<dbReference type="AlphaFoldDB" id="K1M506"/>
<feature type="domain" description="Signal transduction histidine kinase internal region" evidence="2">
    <location>
        <begin position="153"/>
        <end position="232"/>
    </location>
</feature>
<keyword evidence="1" id="KW-1133">Transmembrane helix</keyword>
<keyword evidence="3" id="KW-0808">Transferase</keyword>
<proteinExistence type="predicted"/>
<dbReference type="InterPro" id="IPR010559">
    <property type="entry name" value="Sig_transdc_His_kin_internal"/>
</dbReference>
<dbReference type="InterPro" id="IPR050640">
    <property type="entry name" value="Bact_2-comp_sensor_kinase"/>
</dbReference>
<evidence type="ECO:0000313" key="3">
    <source>
        <dbReference type="EMBL" id="EKB51274.1"/>
    </source>
</evidence>
<sequence length="350" mass="40264">MFNHRLKFLFPAILGLYSFLNILLLDGDRLYQAELPVNVAFILIVCIVYAVWLSNAWIEKYVSNLSRKIHPLIIQFGLSLVAVTIISLLSVLVTGYWLGGPFSYSSQNFLLTSAFGSRINLFLNTLNAIYFFFKKFKAKELEAEKLKTLNANAKLATINNQINPHFFFNNLSALSNLMHEDIEKADLYLLKLSNIYRYILKNNTQELTTLEEELNFLRDYIDLLSMRFQDALIFKKEINSSLLQHQIPPAVLQLLVENVVKHNIFTVQHPMEVSLIIEGEKCIIKNELRKKEDKSYSTGVGIQNIIDRYKFLGKKIEVTQTSDFFQVALPLIDPNENTGSRRRTIDLSAN</sequence>
<feature type="transmembrane region" description="Helical" evidence="1">
    <location>
        <begin position="109"/>
        <end position="133"/>
    </location>
</feature>
<comment type="caution">
    <text evidence="3">The sequence shown here is derived from an EMBL/GenBank/DDBJ whole genome shotgun (WGS) entry which is preliminary data.</text>
</comment>
<evidence type="ECO:0000313" key="4">
    <source>
        <dbReference type="Proteomes" id="UP000004478"/>
    </source>
</evidence>
<dbReference type="EMBL" id="AMGM01000001">
    <property type="protein sequence ID" value="EKB51274.1"/>
    <property type="molecule type" value="Genomic_DNA"/>
</dbReference>
<feature type="transmembrane region" description="Helical" evidence="1">
    <location>
        <begin position="37"/>
        <end position="58"/>
    </location>
</feature>
<feature type="transmembrane region" description="Helical" evidence="1">
    <location>
        <begin position="70"/>
        <end position="97"/>
    </location>
</feature>
<dbReference type="PANTHER" id="PTHR34220:SF7">
    <property type="entry name" value="SENSOR HISTIDINE KINASE YPDA"/>
    <property type="match status" value="1"/>
</dbReference>
<keyword evidence="1" id="KW-0812">Transmembrane</keyword>
<gene>
    <name evidence="3" type="primary">yehU_1</name>
    <name evidence="3" type="ORF">B879_00068</name>
</gene>
<protein>
    <submittedName>
        <fullName evidence="3">Putative sensor-like histidine kinase YehU</fullName>
        <ecNumber evidence="3">2.7.13.3</ecNumber>
    </submittedName>
</protein>
<dbReference type="EC" id="2.7.13.3" evidence="3"/>
<organism evidence="3 4">
    <name type="scientific">Cecembia lonarensis (strain CCUG 58316 / KCTC 22772 / LW9)</name>
    <dbReference type="NCBI Taxonomy" id="1225176"/>
    <lineage>
        <taxon>Bacteria</taxon>
        <taxon>Pseudomonadati</taxon>
        <taxon>Bacteroidota</taxon>
        <taxon>Cytophagia</taxon>
        <taxon>Cytophagales</taxon>
        <taxon>Cyclobacteriaceae</taxon>
        <taxon>Cecembia</taxon>
    </lineage>
</organism>
<keyword evidence="1" id="KW-0472">Membrane</keyword>
<name>K1M506_CECL9</name>
<feature type="transmembrane region" description="Helical" evidence="1">
    <location>
        <begin position="7"/>
        <end position="25"/>
    </location>
</feature>
<dbReference type="OrthoDB" id="927174at2"/>
<keyword evidence="4" id="KW-1185">Reference proteome</keyword>
<reference evidence="3 4" key="1">
    <citation type="journal article" date="2012" name="J. Bacteriol.">
        <title>Draft Genome Sequence of Cecembia lonarensis Strain LW9T, Isolated from Lonar Lake, a Haloalkaline Lake in India.</title>
        <authorList>
            <person name="Shivaji S."/>
            <person name="Ara S."/>
            <person name="Singh A."/>
            <person name="Pinnaka A.K."/>
        </authorList>
    </citation>
    <scope>NUCLEOTIDE SEQUENCE [LARGE SCALE GENOMIC DNA]</scope>
    <source>
        <strain evidence="3 4">LW9</strain>
    </source>
</reference>
<dbReference type="GO" id="GO:0016020">
    <property type="term" value="C:membrane"/>
    <property type="evidence" value="ECO:0007669"/>
    <property type="project" value="InterPro"/>
</dbReference>